<sequence>MSYITEIFDRLDIQHIREFLLHGVECVEISNKSYKQRIEDASKSAIEMIEKKFPERDDCEKITSKVYNYSGTIQDVYMEIGMQCGAILAMQLIANMPEGRLNHN</sequence>
<protein>
    <submittedName>
        <fullName evidence="1">Uncharacterized protein</fullName>
    </submittedName>
</protein>
<evidence type="ECO:0000313" key="2">
    <source>
        <dbReference type="Proteomes" id="UP001651880"/>
    </source>
</evidence>
<gene>
    <name evidence="1" type="ORF">LJD61_15335</name>
</gene>
<dbReference type="RefSeq" id="WP_255228425.1">
    <property type="nucleotide sequence ID" value="NZ_JAJEKE010000016.1"/>
</dbReference>
<comment type="caution">
    <text evidence="1">The sequence shown here is derived from an EMBL/GenBank/DDBJ whole genome shotgun (WGS) entry which is preliminary data.</text>
</comment>
<keyword evidence="2" id="KW-1185">Reference proteome</keyword>
<organism evidence="1 2">
    <name type="scientific">Lutispora saccharofermentans</name>
    <dbReference type="NCBI Taxonomy" id="3024236"/>
    <lineage>
        <taxon>Bacteria</taxon>
        <taxon>Bacillati</taxon>
        <taxon>Bacillota</taxon>
        <taxon>Clostridia</taxon>
        <taxon>Lutisporales</taxon>
        <taxon>Lutisporaceae</taxon>
        <taxon>Lutispora</taxon>
    </lineage>
</organism>
<proteinExistence type="predicted"/>
<dbReference type="EMBL" id="JAJEKE010000016">
    <property type="protein sequence ID" value="MCQ1530905.1"/>
    <property type="molecule type" value="Genomic_DNA"/>
</dbReference>
<evidence type="ECO:0000313" key="1">
    <source>
        <dbReference type="EMBL" id="MCQ1530905.1"/>
    </source>
</evidence>
<name>A0ABT1NI18_9FIRM</name>
<accession>A0ABT1NI18</accession>
<dbReference type="Proteomes" id="UP001651880">
    <property type="component" value="Unassembled WGS sequence"/>
</dbReference>
<reference evidence="1 2" key="1">
    <citation type="submission" date="2021-10" db="EMBL/GenBank/DDBJ databases">
        <title>Lutispora strain m25 sp. nov., a thermophilic, non-spore-forming bacterium isolated from a lab-scale methanogenic bioreactor digesting anaerobic sludge.</title>
        <authorList>
            <person name="El Houari A."/>
            <person name="Mcdonald J."/>
        </authorList>
    </citation>
    <scope>NUCLEOTIDE SEQUENCE [LARGE SCALE GENOMIC DNA]</scope>
    <source>
        <strain evidence="2">m25</strain>
    </source>
</reference>